<evidence type="ECO:0000313" key="3">
    <source>
        <dbReference type="Proteomes" id="UP001342631"/>
    </source>
</evidence>
<protein>
    <submittedName>
        <fullName evidence="2">Uncharacterized protein</fullName>
    </submittedName>
</protein>
<feature type="region of interest" description="Disordered" evidence="1">
    <location>
        <begin position="15"/>
        <end position="38"/>
    </location>
</feature>
<comment type="caution">
    <text evidence="2">The sequence shown here is derived from an EMBL/GenBank/DDBJ whole genome shotgun (WGS) entry which is preliminary data.</text>
</comment>
<dbReference type="EMBL" id="BTTX01000045">
    <property type="protein sequence ID" value="GMU11564.1"/>
    <property type="molecule type" value="Genomic_DNA"/>
</dbReference>
<sequence length="47" mass="5711">MITFKFRETPELIKMGNPEPNPVFSKQKFKKRKKKKRIGAETQWKLF</sequence>
<reference evidence="2 3" key="1">
    <citation type="journal article" date="2024" name="Arch. Microbiol.">
        <title>Corallococcus caeni sp. nov., a novel myxobacterium isolated from activated sludge.</title>
        <authorList>
            <person name="Tomita S."/>
            <person name="Nakai R."/>
            <person name="Kuroda K."/>
            <person name="Kurashita H."/>
            <person name="Hatamoto M."/>
            <person name="Yamaguchi T."/>
            <person name="Narihiro T."/>
        </authorList>
    </citation>
    <scope>NUCLEOTIDE SEQUENCE [LARGE SCALE GENOMIC DNA]</scope>
    <source>
        <strain evidence="2 3">NO1</strain>
    </source>
</reference>
<gene>
    <name evidence="2" type="ORF">ASNO1_78180</name>
</gene>
<feature type="compositionally biased region" description="Basic residues" evidence="1">
    <location>
        <begin position="27"/>
        <end position="37"/>
    </location>
</feature>
<dbReference type="Proteomes" id="UP001342631">
    <property type="component" value="Unassembled WGS sequence"/>
</dbReference>
<keyword evidence="3" id="KW-1185">Reference proteome</keyword>
<name>A0ABQ6R5W3_9BACT</name>
<evidence type="ECO:0000256" key="1">
    <source>
        <dbReference type="SAM" id="MobiDB-lite"/>
    </source>
</evidence>
<proteinExistence type="predicted"/>
<organism evidence="2 3">
    <name type="scientific">Corallococcus caeni</name>
    <dbReference type="NCBI Taxonomy" id="3082388"/>
    <lineage>
        <taxon>Bacteria</taxon>
        <taxon>Pseudomonadati</taxon>
        <taxon>Myxococcota</taxon>
        <taxon>Myxococcia</taxon>
        <taxon>Myxococcales</taxon>
        <taxon>Cystobacterineae</taxon>
        <taxon>Myxococcaceae</taxon>
        <taxon>Corallococcus</taxon>
    </lineage>
</organism>
<accession>A0ABQ6R5W3</accession>
<evidence type="ECO:0000313" key="2">
    <source>
        <dbReference type="EMBL" id="GMU11564.1"/>
    </source>
</evidence>